<feature type="region of interest" description="Disordered" evidence="1">
    <location>
        <begin position="82"/>
        <end position="107"/>
    </location>
</feature>
<evidence type="ECO:0000313" key="3">
    <source>
        <dbReference type="Proteomes" id="UP000272942"/>
    </source>
</evidence>
<evidence type="ECO:0000256" key="1">
    <source>
        <dbReference type="SAM" id="MobiDB-lite"/>
    </source>
</evidence>
<dbReference type="EMBL" id="UZAN01042491">
    <property type="protein sequence ID" value="VDP76048.1"/>
    <property type="molecule type" value="Genomic_DNA"/>
</dbReference>
<dbReference type="PANTHER" id="PTHR31508">
    <property type="entry name" value="PROTEIN PITCHFORK"/>
    <property type="match status" value="1"/>
</dbReference>
<evidence type="ECO:0000313" key="2">
    <source>
        <dbReference type="EMBL" id="VDP76048.1"/>
    </source>
</evidence>
<name>A0A183AF80_9TREM</name>
<proteinExistence type="predicted"/>
<accession>A0A183AF80</accession>
<dbReference type="InterPro" id="IPR033602">
    <property type="entry name" value="CIMAP3"/>
</dbReference>
<dbReference type="AlphaFoldDB" id="A0A183AF80"/>
<reference evidence="4" key="1">
    <citation type="submission" date="2016-06" db="UniProtKB">
        <authorList>
            <consortium name="WormBaseParasite"/>
        </authorList>
    </citation>
    <scope>IDENTIFICATION</scope>
</reference>
<reference evidence="2 3" key="2">
    <citation type="submission" date="2018-11" db="EMBL/GenBank/DDBJ databases">
        <authorList>
            <consortium name="Pathogen Informatics"/>
        </authorList>
    </citation>
    <scope>NUCLEOTIDE SEQUENCE [LARGE SCALE GENOMIC DNA]</scope>
    <source>
        <strain evidence="2 3">Egypt</strain>
    </source>
</reference>
<sequence length="115" mass="12259">MPHNRVGATMSGIFGQGNASPGSYEVDIKDNVRTKPTSIKGYSLGARTAQRQGIAITGVVSPGPAAYEQILANKKSSKCNYKPFNQSSDRFPEPPKSVGEVAGPKPKPQAFLLRI</sequence>
<gene>
    <name evidence="2" type="ORF">ECPE_LOCUS5615</name>
</gene>
<dbReference type="Pfam" id="PF07004">
    <property type="entry name" value="SHIPPO-rpt"/>
    <property type="match status" value="1"/>
</dbReference>
<dbReference type="Proteomes" id="UP000272942">
    <property type="component" value="Unassembled WGS sequence"/>
</dbReference>
<dbReference type="WBParaSite" id="ECPE_0000562801-mRNA-1">
    <property type="protein sequence ID" value="ECPE_0000562801-mRNA-1"/>
    <property type="gene ID" value="ECPE_0000562801"/>
</dbReference>
<dbReference type="PANTHER" id="PTHR31508:SF2">
    <property type="entry name" value="PROTEIN PITCHFORK"/>
    <property type="match status" value="1"/>
</dbReference>
<dbReference type="GO" id="GO:0008092">
    <property type="term" value="F:cytoskeletal protein binding"/>
    <property type="evidence" value="ECO:0007669"/>
    <property type="project" value="TreeGrafter"/>
</dbReference>
<evidence type="ECO:0000313" key="4">
    <source>
        <dbReference type="WBParaSite" id="ECPE_0000562801-mRNA-1"/>
    </source>
</evidence>
<protein>
    <submittedName>
        <fullName evidence="4">PDZ domain-containing protein</fullName>
    </submittedName>
</protein>
<dbReference type="InterPro" id="IPR010736">
    <property type="entry name" value="SHIPPO-rpt"/>
</dbReference>
<keyword evidence="3" id="KW-1185">Reference proteome</keyword>
<dbReference type="OrthoDB" id="8189408at2759"/>
<organism evidence="4">
    <name type="scientific">Echinostoma caproni</name>
    <dbReference type="NCBI Taxonomy" id="27848"/>
    <lineage>
        <taxon>Eukaryota</taxon>
        <taxon>Metazoa</taxon>
        <taxon>Spiralia</taxon>
        <taxon>Lophotrochozoa</taxon>
        <taxon>Platyhelminthes</taxon>
        <taxon>Trematoda</taxon>
        <taxon>Digenea</taxon>
        <taxon>Plagiorchiida</taxon>
        <taxon>Echinostomata</taxon>
        <taxon>Echinostomatoidea</taxon>
        <taxon>Echinostomatidae</taxon>
        <taxon>Echinostoma</taxon>
    </lineage>
</organism>
<dbReference type="GO" id="GO:0031344">
    <property type="term" value="P:regulation of cell projection organization"/>
    <property type="evidence" value="ECO:0007669"/>
    <property type="project" value="TreeGrafter"/>
</dbReference>